<evidence type="ECO:0000256" key="1">
    <source>
        <dbReference type="SAM" id="Phobius"/>
    </source>
</evidence>
<keyword evidence="3" id="KW-1185">Reference proteome</keyword>
<gene>
    <name evidence="2" type="ORF">DU478_08555</name>
</gene>
<dbReference type="RefSeq" id="WP_114510541.1">
    <property type="nucleotide sequence ID" value="NZ_QPMK01000005.1"/>
</dbReference>
<keyword evidence="1" id="KW-1133">Transmembrane helix</keyword>
<dbReference type="OrthoDB" id="7869508at2"/>
<evidence type="ECO:0000313" key="3">
    <source>
        <dbReference type="Proteomes" id="UP000253977"/>
    </source>
</evidence>
<dbReference type="EMBL" id="QPMK01000005">
    <property type="protein sequence ID" value="RDD66491.1"/>
    <property type="molecule type" value="Genomic_DNA"/>
</dbReference>
<keyword evidence="1" id="KW-0812">Transmembrane</keyword>
<dbReference type="Proteomes" id="UP000253977">
    <property type="component" value="Unassembled WGS sequence"/>
</dbReference>
<dbReference type="InterPro" id="IPR047784">
    <property type="entry name" value="TrgA"/>
</dbReference>
<reference evidence="2 3" key="1">
    <citation type="submission" date="2018-07" db="EMBL/GenBank/DDBJ databases">
        <title>Thalassococcus profundi sp. nov., a marine bacterium isolated from deep seawater of Okinawa Trough.</title>
        <authorList>
            <person name="Yu M."/>
        </authorList>
    </citation>
    <scope>NUCLEOTIDE SEQUENCE [LARGE SCALE GENOMIC DNA]</scope>
    <source>
        <strain evidence="2 3">WRAS1</strain>
    </source>
</reference>
<feature type="transmembrane region" description="Helical" evidence="1">
    <location>
        <begin position="65"/>
        <end position="85"/>
    </location>
</feature>
<accession>A0A369TMG5</accession>
<feature type="transmembrane region" description="Helical" evidence="1">
    <location>
        <begin position="31"/>
        <end position="53"/>
    </location>
</feature>
<sequence>MPTAARLFAAICLAALGYLTSEVIKSVMPESTAFGIFSMVNAVIGFACGWVIVGSRAGRGISAAISNGITGTVALVLLGLGVQAINEMVRLAMRRRFDGPMEAFAAIFEIAIDFGAILFAPSVLVLLVIGAIVTGLVSEFAARNYR</sequence>
<comment type="caution">
    <text evidence="2">The sequence shown here is derived from an EMBL/GenBank/DDBJ whole genome shotgun (WGS) entry which is preliminary data.</text>
</comment>
<keyword evidence="1" id="KW-0472">Membrane</keyword>
<dbReference type="AlphaFoldDB" id="A0A369TMG5"/>
<organism evidence="2 3">
    <name type="scientific">Thalassococcus profundi</name>
    <dbReference type="NCBI Taxonomy" id="2282382"/>
    <lineage>
        <taxon>Bacteria</taxon>
        <taxon>Pseudomonadati</taxon>
        <taxon>Pseudomonadota</taxon>
        <taxon>Alphaproteobacteria</taxon>
        <taxon>Rhodobacterales</taxon>
        <taxon>Roseobacteraceae</taxon>
        <taxon>Thalassococcus</taxon>
    </lineage>
</organism>
<proteinExistence type="predicted"/>
<feature type="transmembrane region" description="Helical" evidence="1">
    <location>
        <begin position="105"/>
        <end position="137"/>
    </location>
</feature>
<evidence type="ECO:0000313" key="2">
    <source>
        <dbReference type="EMBL" id="RDD66491.1"/>
    </source>
</evidence>
<name>A0A369TMG5_9RHOB</name>
<protein>
    <submittedName>
        <fullName evidence="2">Tellurium resistance protein</fullName>
    </submittedName>
</protein>
<dbReference type="NCBIfam" id="NF033773">
    <property type="entry name" value="tellur_TrgA"/>
    <property type="match status" value="1"/>
</dbReference>